<evidence type="ECO:0000256" key="5">
    <source>
        <dbReference type="ARBA" id="ARBA00023002"/>
    </source>
</evidence>
<evidence type="ECO:0000313" key="12">
    <source>
        <dbReference type="Proteomes" id="UP000277811"/>
    </source>
</evidence>
<comment type="subunit">
    <text evidence="8">Homodimer.</text>
</comment>
<evidence type="ECO:0000259" key="9">
    <source>
        <dbReference type="Pfam" id="PF01488"/>
    </source>
</evidence>
<dbReference type="Pfam" id="PF08501">
    <property type="entry name" value="Shikimate_dh_N"/>
    <property type="match status" value="1"/>
</dbReference>
<keyword evidence="6 8" id="KW-0057">Aromatic amino acid biosynthesis</keyword>
<dbReference type="Gene3D" id="3.40.50.720">
    <property type="entry name" value="NAD(P)-binding Rossmann-like Domain"/>
    <property type="match status" value="1"/>
</dbReference>
<dbReference type="PANTHER" id="PTHR21089">
    <property type="entry name" value="SHIKIMATE DEHYDROGENASE"/>
    <property type="match status" value="1"/>
</dbReference>
<dbReference type="OrthoDB" id="9792692at2"/>
<evidence type="ECO:0000259" key="10">
    <source>
        <dbReference type="Pfam" id="PF08501"/>
    </source>
</evidence>
<organism evidence="11 12">
    <name type="scientific">Lucifera butyrica</name>
    <dbReference type="NCBI Taxonomy" id="1351585"/>
    <lineage>
        <taxon>Bacteria</taxon>
        <taxon>Bacillati</taxon>
        <taxon>Bacillota</taxon>
        <taxon>Negativicutes</taxon>
        <taxon>Veillonellales</taxon>
        <taxon>Veillonellaceae</taxon>
        <taxon>Lucifera</taxon>
    </lineage>
</organism>
<feature type="binding site" evidence="8">
    <location>
        <position position="223"/>
    </location>
    <ligand>
        <name>NADP(+)</name>
        <dbReference type="ChEBI" id="CHEBI:58349"/>
    </ligand>
</feature>
<dbReference type="InterPro" id="IPR013708">
    <property type="entry name" value="Shikimate_DH-bd_N"/>
</dbReference>
<feature type="binding site" evidence="8">
    <location>
        <begin position="132"/>
        <end position="136"/>
    </location>
    <ligand>
        <name>NADP(+)</name>
        <dbReference type="ChEBI" id="CHEBI:58349"/>
    </ligand>
</feature>
<name>A0A498RDD3_9FIRM</name>
<sequence length="291" mass="32498">MDTSINSQTKLYTLVGYPVSHSISPVIQNSIFAAKQCNSKYITLAVRPESLKEAVTVLKENFRGFNVTIPHKQAIMDYLDVIEPKALLCGAVNTVKNDNGRLTGYNTDGYGFMKAFQKLNIEMAHKEVLLIGAGGAARAVLCELLQHHCSVTVINRTEAKAKSLQRELSGNFPGLLTVISDWHQLQARYDCLINTTSLGMEPNRSVSPIDSPYLSRFSIVYDLVYNPFETKLLAEAKRRGCMTVNGLPMLFYQAVAANQIWTDSVLPGKTEQELYEKTIRYLQPLVEKSLQ</sequence>
<keyword evidence="4 8" id="KW-0521">NADP</keyword>
<comment type="function">
    <text evidence="8">Involved in the biosynthesis of the chorismate, which leads to the biosynthesis of aromatic amino acids. Catalyzes the reversible NADPH linked reduction of 3-dehydroshikimate (DHSA) to yield shikimate (SA).</text>
</comment>
<dbReference type="SUPFAM" id="SSF51735">
    <property type="entry name" value="NAD(P)-binding Rossmann-fold domains"/>
    <property type="match status" value="1"/>
</dbReference>
<evidence type="ECO:0000256" key="7">
    <source>
        <dbReference type="ARBA" id="ARBA00049442"/>
    </source>
</evidence>
<dbReference type="EMBL" id="UPPP01000105">
    <property type="protein sequence ID" value="VBB08975.1"/>
    <property type="molecule type" value="Genomic_DNA"/>
</dbReference>
<dbReference type="UniPathway" id="UPA00053">
    <property type="reaction ID" value="UER00087"/>
</dbReference>
<gene>
    <name evidence="8" type="primary">aroE</name>
    <name evidence="11" type="ORF">LUCI_4261</name>
</gene>
<dbReference type="GO" id="GO:0019632">
    <property type="term" value="P:shikimate metabolic process"/>
    <property type="evidence" value="ECO:0007669"/>
    <property type="project" value="InterPro"/>
</dbReference>
<dbReference type="GO" id="GO:0009073">
    <property type="term" value="P:aromatic amino acid family biosynthetic process"/>
    <property type="evidence" value="ECO:0007669"/>
    <property type="project" value="UniProtKB-KW"/>
</dbReference>
<feature type="binding site" evidence="8">
    <location>
        <begin position="155"/>
        <end position="160"/>
    </location>
    <ligand>
        <name>NADP(+)</name>
        <dbReference type="ChEBI" id="CHEBI:58349"/>
    </ligand>
</feature>
<feature type="binding site" evidence="8">
    <location>
        <position position="68"/>
    </location>
    <ligand>
        <name>shikimate</name>
        <dbReference type="ChEBI" id="CHEBI:36208"/>
    </ligand>
</feature>
<keyword evidence="12" id="KW-1185">Reference proteome</keyword>
<comment type="pathway">
    <text evidence="1 8">Metabolic intermediate biosynthesis; chorismate biosynthesis; chorismate from D-erythrose 4-phosphate and phosphoenolpyruvate: step 4/7.</text>
</comment>
<feature type="domain" description="Shikimate dehydrogenase substrate binding N-terminal" evidence="10">
    <location>
        <begin position="14"/>
        <end position="95"/>
    </location>
</feature>
<dbReference type="PANTHER" id="PTHR21089:SF1">
    <property type="entry name" value="BIFUNCTIONAL 3-DEHYDROQUINATE DEHYDRATASE_SHIKIMATE DEHYDROGENASE, CHLOROPLASTIC"/>
    <property type="match status" value="1"/>
</dbReference>
<feature type="domain" description="Quinate/shikimate 5-dehydrogenase/glutamyl-tRNA reductase" evidence="9">
    <location>
        <begin position="118"/>
        <end position="197"/>
    </location>
</feature>
<evidence type="ECO:0000256" key="8">
    <source>
        <dbReference type="HAMAP-Rule" id="MF_00222"/>
    </source>
</evidence>
<accession>A0A498RDD3</accession>
<dbReference type="InterPro" id="IPR046346">
    <property type="entry name" value="Aminoacid_DH-like_N_sf"/>
</dbReference>
<dbReference type="RefSeq" id="WP_122629803.1">
    <property type="nucleotide sequence ID" value="NZ_UPPP01000105.1"/>
</dbReference>
<dbReference type="GO" id="GO:0009423">
    <property type="term" value="P:chorismate biosynthetic process"/>
    <property type="evidence" value="ECO:0007669"/>
    <property type="project" value="UniProtKB-UniRule"/>
</dbReference>
<feature type="binding site" evidence="8">
    <location>
        <position position="93"/>
    </location>
    <ligand>
        <name>shikimate</name>
        <dbReference type="ChEBI" id="CHEBI:36208"/>
    </ligand>
</feature>
<feature type="binding site" evidence="8">
    <location>
        <position position="253"/>
    </location>
    <ligand>
        <name>shikimate</name>
        <dbReference type="ChEBI" id="CHEBI:36208"/>
    </ligand>
</feature>
<feature type="binding site" evidence="8">
    <location>
        <position position="246"/>
    </location>
    <ligand>
        <name>NADP(+)</name>
        <dbReference type="ChEBI" id="CHEBI:58349"/>
    </ligand>
</feature>
<dbReference type="GO" id="GO:0050661">
    <property type="term" value="F:NADP binding"/>
    <property type="evidence" value="ECO:0007669"/>
    <property type="project" value="InterPro"/>
</dbReference>
<dbReference type="InterPro" id="IPR011342">
    <property type="entry name" value="Shikimate_DH"/>
</dbReference>
<feature type="binding site" evidence="8">
    <location>
        <position position="225"/>
    </location>
    <ligand>
        <name>shikimate</name>
        <dbReference type="ChEBI" id="CHEBI:36208"/>
    </ligand>
</feature>
<evidence type="ECO:0000256" key="2">
    <source>
        <dbReference type="ARBA" id="ARBA00012962"/>
    </source>
</evidence>
<feature type="active site" description="Proton acceptor" evidence="8">
    <location>
        <position position="72"/>
    </location>
</feature>
<evidence type="ECO:0000313" key="11">
    <source>
        <dbReference type="EMBL" id="VBB08975.1"/>
    </source>
</evidence>
<dbReference type="EC" id="1.1.1.25" evidence="2 8"/>
<dbReference type="SUPFAM" id="SSF53223">
    <property type="entry name" value="Aminoacid dehydrogenase-like, N-terminal domain"/>
    <property type="match status" value="1"/>
</dbReference>
<dbReference type="AlphaFoldDB" id="A0A498RDD3"/>
<protein>
    <recommendedName>
        <fullName evidence="2 8">Shikimate dehydrogenase (NADP(+))</fullName>
        <shortName evidence="8">SDH</shortName>
        <ecNumber evidence="2 8">1.1.1.25</ecNumber>
    </recommendedName>
</protein>
<evidence type="ECO:0000256" key="3">
    <source>
        <dbReference type="ARBA" id="ARBA00022605"/>
    </source>
</evidence>
<reference evidence="11 12" key="1">
    <citation type="submission" date="2018-06" db="EMBL/GenBank/DDBJ databases">
        <authorList>
            <person name="Strepis N."/>
        </authorList>
    </citation>
    <scope>NUCLEOTIDE SEQUENCE [LARGE SCALE GENOMIC DNA]</scope>
    <source>
        <strain evidence="11">LUCI</strain>
    </source>
</reference>
<dbReference type="Pfam" id="PF01488">
    <property type="entry name" value="Shikimate_DH"/>
    <property type="match status" value="1"/>
</dbReference>
<dbReference type="InterPro" id="IPR036291">
    <property type="entry name" value="NAD(P)-bd_dom_sf"/>
</dbReference>
<dbReference type="InterPro" id="IPR006151">
    <property type="entry name" value="Shikm_DH/Glu-tRNA_Rdtase"/>
</dbReference>
<evidence type="ECO:0000256" key="1">
    <source>
        <dbReference type="ARBA" id="ARBA00004871"/>
    </source>
</evidence>
<feature type="binding site" evidence="8">
    <location>
        <begin position="22"/>
        <end position="24"/>
    </location>
    <ligand>
        <name>shikimate</name>
        <dbReference type="ChEBI" id="CHEBI:36208"/>
    </ligand>
</feature>
<dbReference type="HAMAP" id="MF_00222">
    <property type="entry name" value="Shikimate_DH_AroE"/>
    <property type="match status" value="1"/>
</dbReference>
<evidence type="ECO:0000256" key="6">
    <source>
        <dbReference type="ARBA" id="ARBA00023141"/>
    </source>
</evidence>
<dbReference type="NCBIfam" id="TIGR00507">
    <property type="entry name" value="aroE"/>
    <property type="match status" value="1"/>
</dbReference>
<comment type="caution">
    <text evidence="8">Lacks conserved residue(s) required for the propagation of feature annotation.</text>
</comment>
<dbReference type="InterPro" id="IPR022893">
    <property type="entry name" value="Shikimate_DH_fam"/>
</dbReference>
<feature type="binding site" evidence="8">
    <location>
        <position position="108"/>
    </location>
    <ligand>
        <name>shikimate</name>
        <dbReference type="ChEBI" id="CHEBI:36208"/>
    </ligand>
</feature>
<proteinExistence type="inferred from homology"/>
<evidence type="ECO:0000256" key="4">
    <source>
        <dbReference type="ARBA" id="ARBA00022857"/>
    </source>
</evidence>
<keyword evidence="3 8" id="KW-0028">Amino-acid biosynthesis</keyword>
<dbReference type="Proteomes" id="UP000277811">
    <property type="component" value="Unassembled WGS sequence"/>
</dbReference>
<dbReference type="GO" id="GO:0004764">
    <property type="term" value="F:shikimate 3-dehydrogenase (NADP+) activity"/>
    <property type="evidence" value="ECO:0007669"/>
    <property type="project" value="UniProtKB-UniRule"/>
</dbReference>
<dbReference type="Gene3D" id="3.40.50.10860">
    <property type="entry name" value="Leucine Dehydrogenase, chain A, domain 1"/>
    <property type="match status" value="1"/>
</dbReference>
<dbReference type="CDD" id="cd01065">
    <property type="entry name" value="NAD_bind_Shikimate_DH"/>
    <property type="match status" value="1"/>
</dbReference>
<comment type="catalytic activity">
    <reaction evidence="7 8">
        <text>shikimate + NADP(+) = 3-dehydroshikimate + NADPH + H(+)</text>
        <dbReference type="Rhea" id="RHEA:17737"/>
        <dbReference type="ChEBI" id="CHEBI:15378"/>
        <dbReference type="ChEBI" id="CHEBI:16630"/>
        <dbReference type="ChEBI" id="CHEBI:36208"/>
        <dbReference type="ChEBI" id="CHEBI:57783"/>
        <dbReference type="ChEBI" id="CHEBI:58349"/>
        <dbReference type="EC" id="1.1.1.25"/>
    </reaction>
</comment>
<comment type="similarity">
    <text evidence="8">Belongs to the shikimate dehydrogenase family.</text>
</comment>
<keyword evidence="5 8" id="KW-0560">Oxidoreductase</keyword>
<dbReference type="GO" id="GO:0008652">
    <property type="term" value="P:amino acid biosynthetic process"/>
    <property type="evidence" value="ECO:0007669"/>
    <property type="project" value="UniProtKB-KW"/>
</dbReference>